<proteinExistence type="predicted"/>
<dbReference type="EMBL" id="ASGP02000003">
    <property type="protein sequence ID" value="KAH9517773.1"/>
    <property type="molecule type" value="Genomic_DNA"/>
</dbReference>
<accession>A0A922I0X0</accession>
<keyword evidence="2" id="KW-1185">Reference proteome</keyword>
<sequence>MNFWLFILSIHQPSILTKLEFLPKIEADRLGAWNEQQQFKVVCLDSIHVSYVLMPTYFDFHHYSIAKTTTTTSLAIKRVGGAAGGGNGGGGHKISRTTSCLAGSIS</sequence>
<name>A0A922I0X0_DERFA</name>
<reference evidence="1" key="2">
    <citation type="journal article" date="2022" name="Res Sq">
        <title>Comparative Genomics Reveals Insights into the Divergent Evolution of Astigmatic Mites and Household Pest Adaptations.</title>
        <authorList>
            <person name="Xiong Q."/>
            <person name="Wan A.T.-Y."/>
            <person name="Liu X.-Y."/>
            <person name="Fung C.S.-H."/>
            <person name="Xiao X."/>
            <person name="Malainual N."/>
            <person name="Hou J."/>
            <person name="Wang L."/>
            <person name="Wang M."/>
            <person name="Yang K."/>
            <person name="Cui Y."/>
            <person name="Leung E."/>
            <person name="Nong W."/>
            <person name="Shin S.-K."/>
            <person name="Au S."/>
            <person name="Jeong K.Y."/>
            <person name="Chew F.T."/>
            <person name="Hui J."/>
            <person name="Leung T.F."/>
            <person name="Tungtrongchitr A."/>
            <person name="Zhong N."/>
            <person name="Liu Z."/>
            <person name="Tsui S."/>
        </authorList>
    </citation>
    <scope>NUCLEOTIDE SEQUENCE</scope>
    <source>
        <strain evidence="1">Derf</strain>
        <tissue evidence="1">Whole organism</tissue>
    </source>
</reference>
<evidence type="ECO:0000313" key="1">
    <source>
        <dbReference type="EMBL" id="KAH9517773.1"/>
    </source>
</evidence>
<dbReference type="Proteomes" id="UP000790347">
    <property type="component" value="Unassembled WGS sequence"/>
</dbReference>
<reference evidence="1" key="1">
    <citation type="submission" date="2013-05" db="EMBL/GenBank/DDBJ databases">
        <authorList>
            <person name="Yim A.K.Y."/>
            <person name="Chan T.F."/>
            <person name="Ji K.M."/>
            <person name="Liu X.Y."/>
            <person name="Zhou J.W."/>
            <person name="Li R.Q."/>
            <person name="Yang K.Y."/>
            <person name="Li J."/>
            <person name="Li M."/>
            <person name="Law P.T.W."/>
            <person name="Wu Y.L."/>
            <person name="Cai Z.L."/>
            <person name="Qin H."/>
            <person name="Bao Y."/>
            <person name="Leung R.K.K."/>
            <person name="Ng P.K.S."/>
            <person name="Zou J."/>
            <person name="Zhong X.J."/>
            <person name="Ran P.X."/>
            <person name="Zhong N.S."/>
            <person name="Liu Z.G."/>
            <person name="Tsui S.K.W."/>
        </authorList>
    </citation>
    <scope>NUCLEOTIDE SEQUENCE</scope>
    <source>
        <strain evidence="1">Derf</strain>
        <tissue evidence="1">Whole organism</tissue>
    </source>
</reference>
<dbReference type="AlphaFoldDB" id="A0A922I0X0"/>
<protein>
    <submittedName>
        <fullName evidence="1">Uncharacterized protein</fullName>
    </submittedName>
</protein>
<evidence type="ECO:0000313" key="2">
    <source>
        <dbReference type="Proteomes" id="UP000790347"/>
    </source>
</evidence>
<organism evidence="1 2">
    <name type="scientific">Dermatophagoides farinae</name>
    <name type="common">American house dust mite</name>
    <dbReference type="NCBI Taxonomy" id="6954"/>
    <lineage>
        <taxon>Eukaryota</taxon>
        <taxon>Metazoa</taxon>
        <taxon>Ecdysozoa</taxon>
        <taxon>Arthropoda</taxon>
        <taxon>Chelicerata</taxon>
        <taxon>Arachnida</taxon>
        <taxon>Acari</taxon>
        <taxon>Acariformes</taxon>
        <taxon>Sarcoptiformes</taxon>
        <taxon>Astigmata</taxon>
        <taxon>Psoroptidia</taxon>
        <taxon>Analgoidea</taxon>
        <taxon>Pyroglyphidae</taxon>
        <taxon>Dermatophagoidinae</taxon>
        <taxon>Dermatophagoides</taxon>
    </lineage>
</organism>
<comment type="caution">
    <text evidence="1">The sequence shown here is derived from an EMBL/GenBank/DDBJ whole genome shotgun (WGS) entry which is preliminary data.</text>
</comment>
<gene>
    <name evidence="1" type="ORF">DERF_008406</name>
</gene>